<organism evidence="6">
    <name type="scientific">uncultured spirochete</name>
    <dbReference type="NCBI Taxonomy" id="156406"/>
    <lineage>
        <taxon>Bacteria</taxon>
        <taxon>Pseudomonadati</taxon>
        <taxon>Spirochaetota</taxon>
        <taxon>Spirochaetia</taxon>
        <taxon>Spirochaetales</taxon>
        <taxon>environmental samples</taxon>
    </lineage>
</organism>
<dbReference type="AlphaFoldDB" id="A0A3P3XP73"/>
<dbReference type="CDD" id="cd06267">
    <property type="entry name" value="PBP1_LacI_sugar_binding-like"/>
    <property type="match status" value="1"/>
</dbReference>
<dbReference type="InterPro" id="IPR000843">
    <property type="entry name" value="HTH_LacI"/>
</dbReference>
<dbReference type="SMART" id="SM00354">
    <property type="entry name" value="HTH_LACI"/>
    <property type="match status" value="1"/>
</dbReference>
<evidence type="ECO:0000256" key="4">
    <source>
        <dbReference type="ARBA" id="ARBA00023163"/>
    </source>
</evidence>
<dbReference type="SUPFAM" id="SSF53822">
    <property type="entry name" value="Periplasmic binding protein-like I"/>
    <property type="match status" value="1"/>
</dbReference>
<sequence length="352" mass="38967">MSVLTEKMMEYRTVTKLEDIAKETGFSIKTVSRAIHNHPDIKRETREIIMEVVRKRGFTPNWAAQSLRNQKTNTVGYIIPNITNGFFGEIGIAVDAFFRAKGYSTLICFTSDSRENEIESVRSLLAKNIDGIILAPIGNQGEYIDQIPNLDDIPLVLIDNRLSGPARNYVLQDNEGNSRRLTAHILGHGHARIGFITGPLEESSSRERLSGFRNALKDTGIPFDDSLVRSVDWEIHSGYEATKDLLDQKGSSRPTAVIYGNSQLLLGGYKALREKGLSIPRDIAVASFEHPDIIDALSPCPTTLEKVETRIGQAAAEMLLSIIESKEKTPPREVYIPSQLIIGESCGCPGRS</sequence>
<dbReference type="Gene3D" id="1.10.260.40">
    <property type="entry name" value="lambda repressor-like DNA-binding domains"/>
    <property type="match status" value="1"/>
</dbReference>
<dbReference type="InterPro" id="IPR010982">
    <property type="entry name" value="Lambda_DNA-bd_dom_sf"/>
</dbReference>
<feature type="domain" description="HTH lacI-type" evidence="5">
    <location>
        <begin position="15"/>
        <end position="69"/>
    </location>
</feature>
<reference evidence="6" key="1">
    <citation type="submission" date="2017-02" db="EMBL/GenBank/DDBJ databases">
        <authorList>
            <person name="Regsiter A."/>
            <person name="William W."/>
        </authorList>
    </citation>
    <scope>NUCLEOTIDE SEQUENCE</scope>
    <source>
        <strain evidence="6">BdmA 4</strain>
    </source>
</reference>
<dbReference type="EMBL" id="FWDO01000004">
    <property type="protein sequence ID" value="SLM18077.1"/>
    <property type="molecule type" value="Genomic_DNA"/>
</dbReference>
<evidence type="ECO:0000313" key="6">
    <source>
        <dbReference type="EMBL" id="SLM18077.1"/>
    </source>
</evidence>
<dbReference type="SUPFAM" id="SSF47413">
    <property type="entry name" value="lambda repressor-like DNA-binding domains"/>
    <property type="match status" value="1"/>
</dbReference>
<keyword evidence="1" id="KW-0678">Repressor</keyword>
<keyword evidence="2" id="KW-0805">Transcription regulation</keyword>
<evidence type="ECO:0000256" key="3">
    <source>
        <dbReference type="ARBA" id="ARBA00023125"/>
    </source>
</evidence>
<dbReference type="GO" id="GO:0000976">
    <property type="term" value="F:transcription cis-regulatory region binding"/>
    <property type="evidence" value="ECO:0007669"/>
    <property type="project" value="TreeGrafter"/>
</dbReference>
<keyword evidence="4" id="KW-0804">Transcription</keyword>
<protein>
    <submittedName>
        <fullName evidence="6">Putative Transcriptional regulator, LacI family</fullName>
    </submittedName>
</protein>
<evidence type="ECO:0000256" key="2">
    <source>
        <dbReference type="ARBA" id="ARBA00023015"/>
    </source>
</evidence>
<name>A0A3P3XP73_9SPIR</name>
<proteinExistence type="predicted"/>
<keyword evidence="3" id="KW-0238">DNA-binding</keyword>
<dbReference type="GO" id="GO:0003700">
    <property type="term" value="F:DNA-binding transcription factor activity"/>
    <property type="evidence" value="ECO:0007669"/>
    <property type="project" value="TreeGrafter"/>
</dbReference>
<evidence type="ECO:0000259" key="5">
    <source>
        <dbReference type="PROSITE" id="PS50932"/>
    </source>
</evidence>
<dbReference type="CDD" id="cd01392">
    <property type="entry name" value="HTH_LacI"/>
    <property type="match status" value="1"/>
</dbReference>
<dbReference type="Pfam" id="PF00356">
    <property type="entry name" value="LacI"/>
    <property type="match status" value="1"/>
</dbReference>
<evidence type="ECO:0000256" key="1">
    <source>
        <dbReference type="ARBA" id="ARBA00022491"/>
    </source>
</evidence>
<dbReference type="InterPro" id="IPR046335">
    <property type="entry name" value="LacI/GalR-like_sensor"/>
</dbReference>
<dbReference type="Pfam" id="PF13377">
    <property type="entry name" value="Peripla_BP_3"/>
    <property type="match status" value="1"/>
</dbReference>
<dbReference type="PANTHER" id="PTHR30146">
    <property type="entry name" value="LACI-RELATED TRANSCRIPTIONAL REPRESSOR"/>
    <property type="match status" value="1"/>
</dbReference>
<gene>
    <name evidence="6" type="ORF">SPIRO4BDMA_40649</name>
</gene>
<dbReference type="InterPro" id="IPR028082">
    <property type="entry name" value="Peripla_BP_I"/>
</dbReference>
<dbReference type="Gene3D" id="3.40.50.2300">
    <property type="match status" value="2"/>
</dbReference>
<dbReference type="PANTHER" id="PTHR30146:SF148">
    <property type="entry name" value="HTH-TYPE TRANSCRIPTIONAL REPRESSOR PURR-RELATED"/>
    <property type="match status" value="1"/>
</dbReference>
<accession>A0A3P3XP73</accession>
<dbReference type="PROSITE" id="PS50932">
    <property type="entry name" value="HTH_LACI_2"/>
    <property type="match status" value="1"/>
</dbReference>